<organism evidence="7 8">
    <name type="scientific">Dactylonectria macrodidyma</name>
    <dbReference type="NCBI Taxonomy" id="307937"/>
    <lineage>
        <taxon>Eukaryota</taxon>
        <taxon>Fungi</taxon>
        <taxon>Dikarya</taxon>
        <taxon>Ascomycota</taxon>
        <taxon>Pezizomycotina</taxon>
        <taxon>Sordariomycetes</taxon>
        <taxon>Hypocreomycetidae</taxon>
        <taxon>Hypocreales</taxon>
        <taxon>Nectriaceae</taxon>
        <taxon>Dactylonectria</taxon>
    </lineage>
</organism>
<dbReference type="FunFam" id="3.30.160.60:FF:000110">
    <property type="entry name" value="Zinc finger protein-like"/>
    <property type="match status" value="1"/>
</dbReference>
<gene>
    <name evidence="7" type="ORF">EDB81DRAFT_730245</name>
</gene>
<dbReference type="Pfam" id="PF22939">
    <property type="entry name" value="WHD_GPIID"/>
    <property type="match status" value="1"/>
</dbReference>
<dbReference type="InterPro" id="IPR036236">
    <property type="entry name" value="Znf_C2H2_sf"/>
</dbReference>
<evidence type="ECO:0000313" key="7">
    <source>
        <dbReference type="EMBL" id="KAH7125933.1"/>
    </source>
</evidence>
<dbReference type="AlphaFoldDB" id="A0A9P9DVD1"/>
<dbReference type="PANTHER" id="PTHR10039:SF14">
    <property type="entry name" value="NACHT DOMAIN-CONTAINING PROTEIN"/>
    <property type="match status" value="1"/>
</dbReference>
<evidence type="ECO:0000256" key="1">
    <source>
        <dbReference type="ARBA" id="ARBA00022723"/>
    </source>
</evidence>
<evidence type="ECO:0000256" key="5">
    <source>
        <dbReference type="PROSITE-ProRule" id="PRU00042"/>
    </source>
</evidence>
<dbReference type="Proteomes" id="UP000738349">
    <property type="component" value="Unassembled WGS sequence"/>
</dbReference>
<dbReference type="OrthoDB" id="21416at2759"/>
<evidence type="ECO:0000313" key="8">
    <source>
        <dbReference type="Proteomes" id="UP000738349"/>
    </source>
</evidence>
<evidence type="ECO:0000256" key="4">
    <source>
        <dbReference type="ARBA" id="ARBA00022833"/>
    </source>
</evidence>
<accession>A0A9P9DVD1</accession>
<dbReference type="SUPFAM" id="SSF52540">
    <property type="entry name" value="P-loop containing nucleoside triphosphate hydrolases"/>
    <property type="match status" value="1"/>
</dbReference>
<dbReference type="PROSITE" id="PS00028">
    <property type="entry name" value="ZINC_FINGER_C2H2_1"/>
    <property type="match status" value="2"/>
</dbReference>
<dbReference type="SUPFAM" id="SSF57667">
    <property type="entry name" value="beta-beta-alpha zinc fingers"/>
    <property type="match status" value="1"/>
</dbReference>
<dbReference type="InterPro" id="IPR056884">
    <property type="entry name" value="NPHP3-like_N"/>
</dbReference>
<dbReference type="InterPro" id="IPR027417">
    <property type="entry name" value="P-loop_NTPase"/>
</dbReference>
<dbReference type="SMART" id="SM00355">
    <property type="entry name" value="ZnF_C2H2"/>
    <property type="match status" value="4"/>
</dbReference>
<dbReference type="PROSITE" id="PS50157">
    <property type="entry name" value="ZINC_FINGER_C2H2_2"/>
    <property type="match status" value="2"/>
</dbReference>
<dbReference type="GO" id="GO:0008270">
    <property type="term" value="F:zinc ion binding"/>
    <property type="evidence" value="ECO:0007669"/>
    <property type="project" value="UniProtKB-KW"/>
</dbReference>
<keyword evidence="8" id="KW-1185">Reference proteome</keyword>
<feature type="domain" description="C2H2-type" evidence="6">
    <location>
        <begin position="928"/>
        <end position="956"/>
    </location>
</feature>
<evidence type="ECO:0000256" key="3">
    <source>
        <dbReference type="ARBA" id="ARBA00022771"/>
    </source>
</evidence>
<dbReference type="EMBL" id="JAGMUV010000020">
    <property type="protein sequence ID" value="KAH7125933.1"/>
    <property type="molecule type" value="Genomic_DNA"/>
</dbReference>
<dbReference type="Pfam" id="PF00096">
    <property type="entry name" value="zf-C2H2"/>
    <property type="match status" value="2"/>
</dbReference>
<sequence>MDESKQAIQTALSEFKNNRSDAQITRFTATTLQHVQAKVYTIQRDQEKTKRMMNFNRFKSFFEALKQFDDVMKSLNLGILHLSAFIWGPTNSVLQVAREDSKALDSILTSYANFGKHLPLVADYKGQLAQQPEINLCLAWMYQDLLLFNSSLLKLFDTRSWRKTFAANWNDYDGPFRSLAKNFDDHGKFLKRVSERQQNRSIHEMHRRLNDSIIQYQSDRDGIAAFLEEYRSDRETWLAEAAKAEQRRKEEQFEGIVNWLDSAGDNKPEKQYHHEFRAVRSDYPETGQWILETDKLRGWIKEKIPDHPILWICGKKGAGKTILASLIIEHLMNSTNLTEENAEFKTSYFYCRESDKKLSEPRFLAILKSLLRQMVHHNRDLLPTLHEKKTRNPGTLKDDVSAKTLIELFGDIGVKQFIVIDGLDELSDFHRESLVRFLDSFVARTQDHFPGHVRILYLSKDVAILRDMLKTTDRIAEYSLDPKGTEEDIKCYMAKQADKLQQRFALSNQQVERARELISKRSNGMFLYAFLVSDNLLRQPNAWYVMKELEETRFPAGLKQAYDNIIERLRTAQHANTWREAKKIFGWLAYAKRPLKWHELQAALSVNIDDHGGVEVQDCMIRLRDNIQNVCGSLVHMPGGTSIDFIHQTAKEFIMENENLDAKTLECDLSLLCLSYLSHACFQKGLGAQQRESWARKGHYALQDYAVSQWQSHLNAFIENSPTLFNDLNHSTMYRSKTAGVLQAFCDVYSRSLKEINKAQKETEAKDANQAEGSCQPFKQQDFHTNLLLVWTHVVRHQNLGFKERNKISMKQLEDILKGTRSTLESLASEMEECGELTEFYGKNAFKCTRITCDYFYEGFDKEASVKSHSNRHDRPFPCTVPECSLVPFGFSTNKDLEKHLRTYHPDMSDQLSGFAQLDRRVVPNAKFQCTLCQRSYTRQANLNGHMNSAHLGMRPYACSTCGKEFARKNDRTRHERIHLRRN</sequence>
<reference evidence="7" key="1">
    <citation type="journal article" date="2021" name="Nat. Commun.">
        <title>Genetic determinants of endophytism in the Arabidopsis root mycobiome.</title>
        <authorList>
            <person name="Mesny F."/>
            <person name="Miyauchi S."/>
            <person name="Thiergart T."/>
            <person name="Pickel B."/>
            <person name="Atanasova L."/>
            <person name="Karlsson M."/>
            <person name="Huettel B."/>
            <person name="Barry K.W."/>
            <person name="Haridas S."/>
            <person name="Chen C."/>
            <person name="Bauer D."/>
            <person name="Andreopoulos W."/>
            <person name="Pangilinan J."/>
            <person name="LaButti K."/>
            <person name="Riley R."/>
            <person name="Lipzen A."/>
            <person name="Clum A."/>
            <person name="Drula E."/>
            <person name="Henrissat B."/>
            <person name="Kohler A."/>
            <person name="Grigoriev I.V."/>
            <person name="Martin F.M."/>
            <person name="Hacquard S."/>
        </authorList>
    </citation>
    <scope>NUCLEOTIDE SEQUENCE</scope>
    <source>
        <strain evidence="7">MPI-CAGE-AT-0147</strain>
    </source>
</reference>
<dbReference type="InterPro" id="IPR054471">
    <property type="entry name" value="GPIID_WHD"/>
</dbReference>
<name>A0A9P9DVD1_9HYPO</name>
<proteinExistence type="predicted"/>
<keyword evidence="2" id="KW-0677">Repeat</keyword>
<keyword evidence="3 5" id="KW-0863">Zinc-finger</keyword>
<evidence type="ECO:0000256" key="2">
    <source>
        <dbReference type="ARBA" id="ARBA00022737"/>
    </source>
</evidence>
<keyword evidence="1" id="KW-0479">Metal-binding</keyword>
<comment type="caution">
    <text evidence="7">The sequence shown here is derived from an EMBL/GenBank/DDBJ whole genome shotgun (WGS) entry which is preliminary data.</text>
</comment>
<dbReference type="InterPro" id="IPR013087">
    <property type="entry name" value="Znf_C2H2_type"/>
</dbReference>
<keyword evidence="4" id="KW-0862">Zinc</keyword>
<dbReference type="PANTHER" id="PTHR10039">
    <property type="entry name" value="AMELOGENIN"/>
    <property type="match status" value="1"/>
</dbReference>
<dbReference type="Pfam" id="PF24883">
    <property type="entry name" value="NPHP3_N"/>
    <property type="match status" value="1"/>
</dbReference>
<protein>
    <recommendedName>
        <fullName evidence="6">C2H2-type domain-containing protein</fullName>
    </recommendedName>
</protein>
<evidence type="ECO:0000259" key="6">
    <source>
        <dbReference type="PROSITE" id="PS50157"/>
    </source>
</evidence>
<dbReference type="Gene3D" id="3.40.50.300">
    <property type="entry name" value="P-loop containing nucleotide triphosphate hydrolases"/>
    <property type="match status" value="1"/>
</dbReference>
<feature type="domain" description="C2H2-type" evidence="6">
    <location>
        <begin position="957"/>
        <end position="983"/>
    </location>
</feature>
<dbReference type="Gene3D" id="3.30.160.60">
    <property type="entry name" value="Classic Zinc Finger"/>
    <property type="match status" value="2"/>
</dbReference>